<gene>
    <name evidence="1" type="ORF">G114_01634</name>
</gene>
<sequence>MLGGPSDLVTDPRETASRSDWLGVAFLLVTFLWPRKEKSLAKARRAGETPMRLSRINIAVTAGSALDQAVTPFGGRALAL</sequence>
<name>N9U5N8_9GAMM</name>
<dbReference type="AlphaFoldDB" id="N9U5N8"/>
<dbReference type="EMBL" id="APVG01000002">
    <property type="protein sequence ID" value="ENY73715.1"/>
    <property type="molecule type" value="Genomic_DNA"/>
</dbReference>
<proteinExistence type="predicted"/>
<reference evidence="1 2" key="1">
    <citation type="journal article" date="2013" name="Genome Announc.">
        <title>Draft Genome Sequence of the Aeromonas diversa Type Strain.</title>
        <authorList>
            <person name="Farfan M."/>
            <person name="Spataro N."/>
            <person name="Sanglas A."/>
            <person name="Albarral V."/>
            <person name="Loren J.G."/>
            <person name="Bosch E."/>
            <person name="Fuste M.C."/>
        </authorList>
    </citation>
    <scope>NUCLEOTIDE SEQUENCE [LARGE SCALE GENOMIC DNA]</scope>
    <source>
        <strain evidence="1 2">2478-85</strain>
    </source>
</reference>
<protein>
    <submittedName>
        <fullName evidence="1">Uncharacterized protein</fullName>
    </submittedName>
</protein>
<evidence type="ECO:0000313" key="1">
    <source>
        <dbReference type="EMBL" id="ENY73715.1"/>
    </source>
</evidence>
<evidence type="ECO:0000313" key="2">
    <source>
        <dbReference type="Proteomes" id="UP000023775"/>
    </source>
</evidence>
<comment type="caution">
    <text evidence="1">The sequence shown here is derived from an EMBL/GenBank/DDBJ whole genome shotgun (WGS) entry which is preliminary data.</text>
</comment>
<organism evidence="1 2">
    <name type="scientific">Aeromonas diversa CDC 2478-85</name>
    <dbReference type="NCBI Taxonomy" id="1268237"/>
    <lineage>
        <taxon>Bacteria</taxon>
        <taxon>Pseudomonadati</taxon>
        <taxon>Pseudomonadota</taxon>
        <taxon>Gammaproteobacteria</taxon>
        <taxon>Aeromonadales</taxon>
        <taxon>Aeromonadaceae</taxon>
        <taxon>Aeromonas</taxon>
    </lineage>
</organism>
<dbReference type="Proteomes" id="UP000023775">
    <property type="component" value="Unassembled WGS sequence"/>
</dbReference>
<keyword evidence="2" id="KW-1185">Reference proteome</keyword>
<accession>N9U5N8</accession>